<evidence type="ECO:0008006" key="3">
    <source>
        <dbReference type="Google" id="ProtNLM"/>
    </source>
</evidence>
<evidence type="ECO:0000313" key="1">
    <source>
        <dbReference type="EMBL" id="KAK9085402.1"/>
    </source>
</evidence>
<dbReference type="AlphaFoldDB" id="A0AAP0E5V5"/>
<sequence>MKVLDGNALEGVSEDLTFCEILPRLPMKLLFRFKLVCKRWSDLITPNNKLLAHRHHSLNCMNLSSIGFYFDSPIVMTMTINSNCWNPISWTFIAMLKVQSMDYFMASVLGLVIETFICNPITKQVVRVPNPNNRYHIALVVDNHYNRQFGFVIIAIVKMQDAVTFEVYSSKAKEWRSSNAEIQAPSLNPNLQIPFQERVRKFNPIFKVIENSTVAGLFQSRQHCLALSPYKVYYRS</sequence>
<organism evidence="1 2">
    <name type="scientific">Stephania japonica</name>
    <dbReference type="NCBI Taxonomy" id="461633"/>
    <lineage>
        <taxon>Eukaryota</taxon>
        <taxon>Viridiplantae</taxon>
        <taxon>Streptophyta</taxon>
        <taxon>Embryophyta</taxon>
        <taxon>Tracheophyta</taxon>
        <taxon>Spermatophyta</taxon>
        <taxon>Magnoliopsida</taxon>
        <taxon>Ranunculales</taxon>
        <taxon>Menispermaceae</taxon>
        <taxon>Menispermoideae</taxon>
        <taxon>Cissampelideae</taxon>
        <taxon>Stephania</taxon>
    </lineage>
</organism>
<gene>
    <name evidence="1" type="ORF">Sjap_025813</name>
</gene>
<proteinExistence type="predicted"/>
<dbReference type="EMBL" id="JBBNAE010000011">
    <property type="protein sequence ID" value="KAK9085402.1"/>
    <property type="molecule type" value="Genomic_DNA"/>
</dbReference>
<dbReference type="InterPro" id="IPR055290">
    <property type="entry name" value="At3g26010-like"/>
</dbReference>
<accession>A0AAP0E5V5</accession>
<evidence type="ECO:0000313" key="2">
    <source>
        <dbReference type="Proteomes" id="UP001417504"/>
    </source>
</evidence>
<dbReference type="Proteomes" id="UP001417504">
    <property type="component" value="Unassembled WGS sequence"/>
</dbReference>
<comment type="caution">
    <text evidence="1">The sequence shown here is derived from an EMBL/GenBank/DDBJ whole genome shotgun (WGS) entry which is preliminary data.</text>
</comment>
<dbReference type="SUPFAM" id="SSF81383">
    <property type="entry name" value="F-box domain"/>
    <property type="match status" value="1"/>
</dbReference>
<protein>
    <recommendedName>
        <fullName evidence="3">F-box domain-containing protein</fullName>
    </recommendedName>
</protein>
<name>A0AAP0E5V5_9MAGN</name>
<keyword evidence="2" id="KW-1185">Reference proteome</keyword>
<dbReference type="InterPro" id="IPR036047">
    <property type="entry name" value="F-box-like_dom_sf"/>
</dbReference>
<dbReference type="PANTHER" id="PTHR35546">
    <property type="entry name" value="F-BOX PROTEIN INTERACTION DOMAIN PROTEIN-RELATED"/>
    <property type="match status" value="1"/>
</dbReference>
<dbReference type="PANTHER" id="PTHR35546:SF130">
    <property type="entry name" value="EXPRESSED PROTEIN"/>
    <property type="match status" value="1"/>
</dbReference>
<reference evidence="1 2" key="1">
    <citation type="submission" date="2024-01" db="EMBL/GenBank/DDBJ databases">
        <title>Genome assemblies of Stephania.</title>
        <authorList>
            <person name="Yang L."/>
        </authorList>
    </citation>
    <scope>NUCLEOTIDE SEQUENCE [LARGE SCALE GENOMIC DNA]</scope>
    <source>
        <strain evidence="1">QJT</strain>
        <tissue evidence="1">Leaf</tissue>
    </source>
</reference>